<dbReference type="Pfam" id="PF00571">
    <property type="entry name" value="CBS"/>
    <property type="match status" value="2"/>
</dbReference>
<dbReference type="PANTHER" id="PTHR22777">
    <property type="entry name" value="HEMOLYSIN-RELATED"/>
    <property type="match status" value="1"/>
</dbReference>
<dbReference type="SUPFAM" id="SSF56176">
    <property type="entry name" value="FAD-binding/transporter-associated domain-like"/>
    <property type="match status" value="1"/>
</dbReference>
<evidence type="ECO:0000256" key="6">
    <source>
        <dbReference type="ARBA" id="ARBA00022989"/>
    </source>
</evidence>
<feature type="domain" description="CBS" evidence="11">
    <location>
        <begin position="268"/>
        <end position="328"/>
    </location>
</feature>
<dbReference type="RefSeq" id="WP_235323618.1">
    <property type="nucleotide sequence ID" value="NZ_JAFBIT010000002.1"/>
</dbReference>
<dbReference type="SMART" id="SM00116">
    <property type="entry name" value="CBS"/>
    <property type="match status" value="2"/>
</dbReference>
<dbReference type="Pfam" id="PF01595">
    <property type="entry name" value="CNNM"/>
    <property type="match status" value="1"/>
</dbReference>
<dbReference type="InterPro" id="IPR016169">
    <property type="entry name" value="FAD-bd_PCMH_sub2"/>
</dbReference>
<keyword evidence="14" id="KW-1185">Reference proteome</keyword>
<keyword evidence="5" id="KW-0677">Repeat</keyword>
<comment type="subcellular location">
    <subcellularLocation>
        <location evidence="1">Cell membrane</location>
        <topology evidence="1">Multi-pass membrane protein</topology>
    </subcellularLocation>
</comment>
<dbReference type="InterPro" id="IPR005170">
    <property type="entry name" value="Transptr-assoc_dom"/>
</dbReference>
<evidence type="ECO:0000256" key="4">
    <source>
        <dbReference type="ARBA" id="ARBA00022692"/>
    </source>
</evidence>
<dbReference type="CDD" id="cd04590">
    <property type="entry name" value="CBS_pair_CorC_HlyC_assoc"/>
    <property type="match status" value="1"/>
</dbReference>
<comment type="similarity">
    <text evidence="2">Belongs to the UPF0053 family.</text>
</comment>
<evidence type="ECO:0000256" key="8">
    <source>
        <dbReference type="ARBA" id="ARBA00023136"/>
    </source>
</evidence>
<dbReference type="PANTHER" id="PTHR22777:SF32">
    <property type="entry name" value="UPF0053 INNER MEMBRANE PROTEIN YFJD"/>
    <property type="match status" value="1"/>
</dbReference>
<evidence type="ECO:0000256" key="10">
    <source>
        <dbReference type="PROSITE-ProRule" id="PRU01193"/>
    </source>
</evidence>
<gene>
    <name evidence="13" type="ORF">JQM67_08210</name>
</gene>
<dbReference type="PROSITE" id="PS51846">
    <property type="entry name" value="CNNM"/>
    <property type="match status" value="1"/>
</dbReference>
<dbReference type="InterPro" id="IPR046342">
    <property type="entry name" value="CBS_dom_sf"/>
</dbReference>
<keyword evidence="6 10" id="KW-1133">Transmembrane helix</keyword>
<dbReference type="Proteomes" id="UP001299220">
    <property type="component" value="Unassembled WGS sequence"/>
</dbReference>
<evidence type="ECO:0000313" key="14">
    <source>
        <dbReference type="Proteomes" id="UP001299220"/>
    </source>
</evidence>
<keyword evidence="3" id="KW-1003">Cell membrane</keyword>
<keyword evidence="7 9" id="KW-0129">CBS domain</keyword>
<evidence type="ECO:0000313" key="13">
    <source>
        <dbReference type="EMBL" id="MCF2652584.1"/>
    </source>
</evidence>
<dbReference type="SUPFAM" id="SSF54631">
    <property type="entry name" value="CBS-domain pair"/>
    <property type="match status" value="1"/>
</dbReference>
<dbReference type="InterPro" id="IPR044751">
    <property type="entry name" value="Ion_transp-like_CBS"/>
</dbReference>
<keyword evidence="4 10" id="KW-0812">Transmembrane</keyword>
<name>A0ABS9CN76_9FIRM</name>
<feature type="domain" description="CBS" evidence="11">
    <location>
        <begin position="205"/>
        <end position="265"/>
    </location>
</feature>
<evidence type="ECO:0000256" key="2">
    <source>
        <dbReference type="ARBA" id="ARBA00006337"/>
    </source>
</evidence>
<proteinExistence type="inferred from homology"/>
<evidence type="ECO:0000256" key="9">
    <source>
        <dbReference type="PROSITE-ProRule" id="PRU00703"/>
    </source>
</evidence>
<comment type="caution">
    <text evidence="13">The sequence shown here is derived from an EMBL/GenBank/DDBJ whole genome shotgun (WGS) entry which is preliminary data.</text>
</comment>
<evidence type="ECO:0000256" key="1">
    <source>
        <dbReference type="ARBA" id="ARBA00004651"/>
    </source>
</evidence>
<reference evidence="13 14" key="1">
    <citation type="submission" date="2020-12" db="EMBL/GenBank/DDBJ databases">
        <title>Whole genome sequences of gut porcine anaerobes.</title>
        <authorList>
            <person name="Kubasova T."/>
            <person name="Jahodarova E."/>
            <person name="Rychlik I."/>
        </authorList>
    </citation>
    <scope>NUCLEOTIDE SEQUENCE [LARGE SCALE GENOMIC DNA]</scope>
    <source>
        <strain evidence="13 14">An867</strain>
    </source>
</reference>
<dbReference type="SMART" id="SM01091">
    <property type="entry name" value="CorC_HlyC"/>
    <property type="match status" value="1"/>
</dbReference>
<dbReference type="InterPro" id="IPR002550">
    <property type="entry name" value="CNNM"/>
</dbReference>
<feature type="domain" description="CNNM transmembrane" evidence="12">
    <location>
        <begin position="1"/>
        <end position="186"/>
    </location>
</feature>
<dbReference type="Gene3D" id="3.10.580.10">
    <property type="entry name" value="CBS-domain"/>
    <property type="match status" value="1"/>
</dbReference>
<dbReference type="Pfam" id="PF03471">
    <property type="entry name" value="CorC_HlyC"/>
    <property type="match status" value="1"/>
</dbReference>
<evidence type="ECO:0000256" key="7">
    <source>
        <dbReference type="ARBA" id="ARBA00023122"/>
    </source>
</evidence>
<dbReference type="Gene3D" id="3.30.465.10">
    <property type="match status" value="1"/>
</dbReference>
<evidence type="ECO:0000259" key="12">
    <source>
        <dbReference type="PROSITE" id="PS51846"/>
    </source>
</evidence>
<evidence type="ECO:0000256" key="5">
    <source>
        <dbReference type="ARBA" id="ARBA00022737"/>
    </source>
</evidence>
<dbReference type="InterPro" id="IPR036318">
    <property type="entry name" value="FAD-bd_PCMH-like_sf"/>
</dbReference>
<dbReference type="EMBL" id="JAFBIT010000002">
    <property type="protein sequence ID" value="MCF2652584.1"/>
    <property type="molecule type" value="Genomic_DNA"/>
</dbReference>
<protein>
    <submittedName>
        <fullName evidence="13">HlyC/CorC family transporter</fullName>
    </submittedName>
</protein>
<evidence type="ECO:0000256" key="3">
    <source>
        <dbReference type="ARBA" id="ARBA00022475"/>
    </source>
</evidence>
<evidence type="ECO:0000259" key="11">
    <source>
        <dbReference type="PROSITE" id="PS51371"/>
    </source>
</evidence>
<dbReference type="InterPro" id="IPR000644">
    <property type="entry name" value="CBS_dom"/>
</dbReference>
<keyword evidence="8 10" id="KW-0472">Membrane</keyword>
<dbReference type="PROSITE" id="PS51371">
    <property type="entry name" value="CBS"/>
    <property type="match status" value="2"/>
</dbReference>
<accession>A0ABS9CN76</accession>
<organism evidence="13 14">
    <name type="scientific">Anaeromassilibacillus senegalensis</name>
    <dbReference type="NCBI Taxonomy" id="1673717"/>
    <lineage>
        <taxon>Bacteria</taxon>
        <taxon>Bacillati</taxon>
        <taxon>Bacillota</taxon>
        <taxon>Clostridia</taxon>
        <taxon>Eubacteriales</taxon>
        <taxon>Acutalibacteraceae</taxon>
        <taxon>Anaeromassilibacillus</taxon>
    </lineage>
</organism>
<sequence length="422" mass="46642">MDSHSTGLIIALIILVILSAYFSATETAFSSLNRIRLKNLAEGGNKRAKLAYKLSDNYDELISSILVGNNIVNIGASSLATVFFISLFGDNGPTVSTVAMTIIILIFGEVTPKSIAKESPEAFAMFSAPIIHALNYVFKPVNILLVGLKKLVGKFLKVSSDRTISESELLTIVEEAEHEGGINENESELIHNVIEFDDLEAIDIFTPRVDVEAVAAGSDVEEIAQLFIETGFSRLPVYEETIDSIIGIINEKDFHNYVIRGGAPLESIIKPVEFIPPSMKISTLLKLLQQNKSHLAVIVDEFGGTEGIVTLEDIIEELVGEIWDEHDEIVEAFRKVGENVYLVDCSTDLDKMFAFFDIDAEAEASTINGWVIEQLDRIPEKGDSFDFGNLHVVVEETEYQRATRVRITVTPKPKTPETDEEE</sequence>